<dbReference type="Gene3D" id="1.20.5.4130">
    <property type="match status" value="1"/>
</dbReference>
<keyword evidence="4" id="KW-0067">ATP-binding</keyword>
<dbReference type="SUPFAM" id="SSF52540">
    <property type="entry name" value="P-loop containing nucleoside triphosphate hydrolases"/>
    <property type="match status" value="1"/>
</dbReference>
<name>A0A833U2A8_JUGRE</name>
<organism evidence="7 8">
    <name type="scientific">Juglans regia</name>
    <name type="common">English walnut</name>
    <dbReference type="NCBI Taxonomy" id="51240"/>
    <lineage>
        <taxon>Eukaryota</taxon>
        <taxon>Viridiplantae</taxon>
        <taxon>Streptophyta</taxon>
        <taxon>Embryophyta</taxon>
        <taxon>Tracheophyta</taxon>
        <taxon>Spermatophyta</taxon>
        <taxon>Magnoliopsida</taxon>
        <taxon>eudicotyledons</taxon>
        <taxon>Gunneridae</taxon>
        <taxon>Pentapetalae</taxon>
        <taxon>rosids</taxon>
        <taxon>fabids</taxon>
        <taxon>Fagales</taxon>
        <taxon>Juglandaceae</taxon>
        <taxon>Juglans</taxon>
    </lineage>
</organism>
<evidence type="ECO:0000313" key="8">
    <source>
        <dbReference type="Proteomes" id="UP000619265"/>
    </source>
</evidence>
<evidence type="ECO:0000259" key="5">
    <source>
        <dbReference type="Pfam" id="PF00931"/>
    </source>
</evidence>
<accession>A0A833U2A8</accession>
<dbReference type="EMBL" id="LIHL02000015">
    <property type="protein sequence ID" value="KAF5445499.1"/>
    <property type="molecule type" value="Genomic_DNA"/>
</dbReference>
<dbReference type="AlphaFoldDB" id="A0A833U2A8"/>
<dbReference type="GO" id="GO:0043531">
    <property type="term" value="F:ADP binding"/>
    <property type="evidence" value="ECO:0007669"/>
    <property type="project" value="InterPro"/>
</dbReference>
<keyword evidence="1" id="KW-0677">Repeat</keyword>
<dbReference type="PRINTS" id="PR00364">
    <property type="entry name" value="DISEASERSIST"/>
</dbReference>
<keyword evidence="3" id="KW-0611">Plant defense</keyword>
<feature type="domain" description="NB-ARC" evidence="5">
    <location>
        <begin position="204"/>
        <end position="357"/>
    </location>
</feature>
<reference evidence="7" key="1">
    <citation type="submission" date="2015-10" db="EMBL/GenBank/DDBJ databases">
        <authorList>
            <person name="Martinez-Garcia P.J."/>
            <person name="Crepeau M.W."/>
            <person name="Puiu D."/>
            <person name="Gonzalez-Ibeas D."/>
            <person name="Whalen J."/>
            <person name="Stevens K."/>
            <person name="Paul R."/>
            <person name="Butterfield T."/>
            <person name="Britton M."/>
            <person name="Reagan R."/>
            <person name="Chakraborty S."/>
            <person name="Walawage S.L."/>
            <person name="Vasquez-Gross H.A."/>
            <person name="Cardeno C."/>
            <person name="Famula R."/>
            <person name="Pratt K."/>
            <person name="Kuruganti S."/>
            <person name="Aradhya M.K."/>
            <person name="Leslie C.A."/>
            <person name="Dandekar A.M."/>
            <person name="Salzberg S.L."/>
            <person name="Wegrzyn J.L."/>
            <person name="Langley C.H."/>
            <person name="Neale D.B."/>
        </authorList>
    </citation>
    <scope>NUCLEOTIDE SEQUENCE</scope>
    <source>
        <tissue evidence="7">Leaves</tissue>
    </source>
</reference>
<dbReference type="GO" id="GO:0006952">
    <property type="term" value="P:defense response"/>
    <property type="evidence" value="ECO:0007669"/>
    <property type="project" value="UniProtKB-KW"/>
</dbReference>
<dbReference type="GO" id="GO:0005524">
    <property type="term" value="F:ATP binding"/>
    <property type="evidence" value="ECO:0007669"/>
    <property type="project" value="UniProtKB-KW"/>
</dbReference>
<comment type="caution">
    <text evidence="7">The sequence shown here is derived from an EMBL/GenBank/DDBJ whole genome shotgun (WGS) entry which is preliminary data.</text>
</comment>
<dbReference type="InterPro" id="IPR027417">
    <property type="entry name" value="P-loop_NTPase"/>
</dbReference>
<sequence length="452" mass="52092">MAEFLLSKCLDILFDRLLSSDLLKFARLEGIREELDKWRKTMTIIQRVLDDAEEQQRTEKTVKDWLDDLRDLFYDMEDLLDEFATEALHERKLMAGESQASASMVRNIIPSWFTAFTPSDVKFKIRLRSKIEKINTRINDLVIQKYELNLKENSSKRPSKRREIKSPSTSLVTEDHIYGREEVRGAVLQLLVSEKHSDASNKIPNVIPIVGMAGIGKTTLAQLVYNDKKVESFFNLKAWACVSEDFDVGAVTKTILQSLTSENCDGKDLNWLQEKLKEKLRGKRFLVILDDVWNENYTDWTRLRAPFEVGASRSSIIVTTRSQKVSYLMGNKEVEPFQLELLSNDVCLSIFSQHALDHARDISAHPDLKVIGEELVRRCKGLPLAVKTIAGVIRSKQKDQKEWEKVLRNKIWDIPAEESGIPSSLMVSYDNLPGALHTAQYYQRIMNLRRRR</sequence>
<evidence type="ECO:0000256" key="4">
    <source>
        <dbReference type="ARBA" id="ARBA00022840"/>
    </source>
</evidence>
<dbReference type="PANTHER" id="PTHR36766">
    <property type="entry name" value="PLANT BROAD-SPECTRUM MILDEW RESISTANCE PROTEIN RPW8"/>
    <property type="match status" value="1"/>
</dbReference>
<feature type="domain" description="Disease resistance N-terminal" evidence="6">
    <location>
        <begin position="6"/>
        <end position="96"/>
    </location>
</feature>
<dbReference type="Proteomes" id="UP000619265">
    <property type="component" value="Unassembled WGS sequence"/>
</dbReference>
<dbReference type="Gene3D" id="1.10.8.430">
    <property type="entry name" value="Helical domain of apoptotic protease-activating factors"/>
    <property type="match status" value="1"/>
</dbReference>
<proteinExistence type="predicted"/>
<evidence type="ECO:0000259" key="6">
    <source>
        <dbReference type="Pfam" id="PF18052"/>
    </source>
</evidence>
<dbReference type="InterPro" id="IPR041118">
    <property type="entry name" value="Rx_N"/>
</dbReference>
<evidence type="ECO:0000256" key="2">
    <source>
        <dbReference type="ARBA" id="ARBA00022741"/>
    </source>
</evidence>
<evidence type="ECO:0000256" key="3">
    <source>
        <dbReference type="ARBA" id="ARBA00022821"/>
    </source>
</evidence>
<dbReference type="Pfam" id="PF00931">
    <property type="entry name" value="NB-ARC"/>
    <property type="match status" value="1"/>
</dbReference>
<reference evidence="7" key="2">
    <citation type="submission" date="2020-03" db="EMBL/GenBank/DDBJ databases">
        <title>Walnut 2.0.</title>
        <authorList>
            <person name="Marrano A."/>
            <person name="Britton M."/>
            <person name="Zimin A.V."/>
            <person name="Zaini P.A."/>
            <person name="Workman R."/>
            <person name="Puiu D."/>
            <person name="Bianco L."/>
            <person name="Allen B.J."/>
            <person name="Troggio M."/>
            <person name="Leslie C.A."/>
            <person name="Timp W."/>
            <person name="Dendekar A."/>
            <person name="Salzberg S.L."/>
            <person name="Neale D.B."/>
        </authorList>
    </citation>
    <scope>NUCLEOTIDE SEQUENCE</scope>
    <source>
        <tissue evidence="7">Leaves</tissue>
    </source>
</reference>
<gene>
    <name evidence="7" type="ORF">F2P56_034546</name>
</gene>
<evidence type="ECO:0000256" key="1">
    <source>
        <dbReference type="ARBA" id="ARBA00022737"/>
    </source>
</evidence>
<dbReference type="Gramene" id="Jr15_10570_p1">
    <property type="protein sequence ID" value="cds.Jr15_10570_p1"/>
    <property type="gene ID" value="Jr15_10570"/>
</dbReference>
<dbReference type="PANTHER" id="PTHR36766:SF51">
    <property type="entry name" value="DISEASE RESISTANCE RPP13-LIKE PROTEIN 1"/>
    <property type="match status" value="1"/>
</dbReference>
<evidence type="ECO:0000313" key="7">
    <source>
        <dbReference type="EMBL" id="KAF5445499.1"/>
    </source>
</evidence>
<protein>
    <recommendedName>
        <fullName evidence="9">Disease resistance RPP13-like protein 1</fullName>
    </recommendedName>
</protein>
<evidence type="ECO:0008006" key="9">
    <source>
        <dbReference type="Google" id="ProtNLM"/>
    </source>
</evidence>
<keyword evidence="2" id="KW-0547">Nucleotide-binding</keyword>
<dbReference type="Pfam" id="PF18052">
    <property type="entry name" value="Rx_N"/>
    <property type="match status" value="1"/>
</dbReference>
<dbReference type="InterPro" id="IPR042197">
    <property type="entry name" value="Apaf_helical"/>
</dbReference>
<dbReference type="Gene3D" id="3.40.50.300">
    <property type="entry name" value="P-loop containing nucleotide triphosphate hydrolases"/>
    <property type="match status" value="1"/>
</dbReference>
<dbReference type="FunFam" id="3.40.50.300:FF:001091">
    <property type="entry name" value="Probable disease resistance protein At1g61300"/>
    <property type="match status" value="1"/>
</dbReference>
<dbReference type="InterPro" id="IPR002182">
    <property type="entry name" value="NB-ARC"/>
</dbReference>